<gene>
    <name evidence="1" type="ORF">MIU77_16800</name>
</gene>
<accession>A0ABY3TXS0</accession>
<reference evidence="1" key="1">
    <citation type="submission" date="2022-08" db="EMBL/GenBank/DDBJ databases">
        <title>Complete genome sequence of 14 non-tuberculosis mycobacteria type-strains.</title>
        <authorList>
            <person name="Igarashi Y."/>
            <person name="Osugi A."/>
            <person name="Mitarai S."/>
        </authorList>
    </citation>
    <scope>NUCLEOTIDE SEQUENCE</scope>
    <source>
        <strain evidence="1">DSM 45575</strain>
    </source>
</reference>
<organism evidence="1 2">
    <name type="scientific">Mycolicibacillus parakoreensis</name>
    <dbReference type="NCBI Taxonomy" id="1069221"/>
    <lineage>
        <taxon>Bacteria</taxon>
        <taxon>Bacillati</taxon>
        <taxon>Actinomycetota</taxon>
        <taxon>Actinomycetes</taxon>
        <taxon>Mycobacteriales</taxon>
        <taxon>Mycobacteriaceae</taxon>
        <taxon>Mycolicibacillus</taxon>
    </lineage>
</organism>
<sequence>MNTGQIAWRLADELTPRLAAVERATAFVELGSGDDWSAINLMLTLAVRGRLVLSEALRSDLVGWLNEHTANPDSEAIGALLAQVHRRG</sequence>
<evidence type="ECO:0000313" key="1">
    <source>
        <dbReference type="EMBL" id="ULN52475.1"/>
    </source>
</evidence>
<keyword evidence="2" id="KW-1185">Reference proteome</keyword>
<evidence type="ECO:0000313" key="2">
    <source>
        <dbReference type="Proteomes" id="UP001055200"/>
    </source>
</evidence>
<name>A0ABY3TXS0_9MYCO</name>
<evidence type="ECO:0008006" key="3">
    <source>
        <dbReference type="Google" id="ProtNLM"/>
    </source>
</evidence>
<dbReference type="RefSeq" id="WP_240170747.1">
    <property type="nucleotide sequence ID" value="NZ_CP092365.1"/>
</dbReference>
<protein>
    <recommendedName>
        <fullName evidence="3">Tryptophanase</fullName>
    </recommendedName>
</protein>
<proteinExistence type="predicted"/>
<dbReference type="Proteomes" id="UP001055200">
    <property type="component" value="Chromosome"/>
</dbReference>
<dbReference type="EMBL" id="CP092365">
    <property type="protein sequence ID" value="ULN52475.1"/>
    <property type="molecule type" value="Genomic_DNA"/>
</dbReference>